<dbReference type="InterPro" id="IPR036291">
    <property type="entry name" value="NAD(P)-bd_dom_sf"/>
</dbReference>
<dbReference type="InterPro" id="IPR013154">
    <property type="entry name" value="ADH-like_N"/>
</dbReference>
<dbReference type="InterPro" id="IPR011032">
    <property type="entry name" value="GroES-like_sf"/>
</dbReference>
<dbReference type="OrthoDB" id="1560166at2759"/>
<evidence type="ECO:0000256" key="1">
    <source>
        <dbReference type="ARBA" id="ARBA00022723"/>
    </source>
</evidence>
<dbReference type="GO" id="GO:0005829">
    <property type="term" value="C:cytosol"/>
    <property type="evidence" value="ECO:0007669"/>
    <property type="project" value="TreeGrafter"/>
</dbReference>
<evidence type="ECO:0000256" key="2">
    <source>
        <dbReference type="ARBA" id="ARBA00022833"/>
    </source>
</evidence>
<gene>
    <name evidence="9" type="ORF">TI39_contig4134g00044</name>
</gene>
<feature type="compositionally biased region" description="Basic and acidic residues" evidence="6">
    <location>
        <begin position="15"/>
        <end position="24"/>
    </location>
</feature>
<evidence type="ECO:0000256" key="5">
    <source>
        <dbReference type="RuleBase" id="RU361277"/>
    </source>
</evidence>
<evidence type="ECO:0000313" key="10">
    <source>
        <dbReference type="Proteomes" id="UP000033647"/>
    </source>
</evidence>
<dbReference type="GO" id="GO:0008270">
    <property type="term" value="F:zinc ion binding"/>
    <property type="evidence" value="ECO:0007669"/>
    <property type="project" value="InterPro"/>
</dbReference>
<dbReference type="GO" id="GO:0046294">
    <property type="term" value="P:formaldehyde catabolic process"/>
    <property type="evidence" value="ECO:0007669"/>
    <property type="project" value="TreeGrafter"/>
</dbReference>
<dbReference type="CDD" id="cd08278">
    <property type="entry name" value="benzyl_alcohol_DH"/>
    <property type="match status" value="1"/>
</dbReference>
<evidence type="ECO:0000256" key="4">
    <source>
        <dbReference type="ARBA" id="ARBA00023027"/>
    </source>
</evidence>
<reference evidence="9 10" key="1">
    <citation type="submission" date="2015-03" db="EMBL/GenBank/DDBJ databases">
        <title>RNA-seq based gene annotation and comparative genomics of four Zymoseptoria species reveal species-specific pathogenicity related genes and transposable element activity.</title>
        <authorList>
            <person name="Grandaubert J."/>
            <person name="Bhattacharyya A."/>
            <person name="Stukenbrock E.H."/>
        </authorList>
    </citation>
    <scope>NUCLEOTIDE SEQUENCE [LARGE SCALE GENOMIC DNA]</scope>
    <source>
        <strain evidence="9 10">Zb18110</strain>
    </source>
</reference>
<dbReference type="PANTHER" id="PTHR43880">
    <property type="entry name" value="ALCOHOL DEHYDROGENASE"/>
    <property type="match status" value="1"/>
</dbReference>
<keyword evidence="2 5" id="KW-0862">Zinc</keyword>
<dbReference type="STRING" id="1047168.A0A0F4GCH2"/>
<dbReference type="Pfam" id="PF00107">
    <property type="entry name" value="ADH_zinc_N"/>
    <property type="match status" value="1"/>
</dbReference>
<comment type="similarity">
    <text evidence="5">Belongs to the zinc-containing alcohol dehydrogenase family.</text>
</comment>
<protein>
    <submittedName>
        <fullName evidence="9">Alcohol dehydrogenase like protein</fullName>
    </submittedName>
</protein>
<dbReference type="EMBL" id="LAFY01004093">
    <property type="protein sequence ID" value="KJX95081.1"/>
    <property type="molecule type" value="Genomic_DNA"/>
</dbReference>
<dbReference type="GO" id="GO:0051903">
    <property type="term" value="F:S-(hydroxymethyl)glutathione dehydrogenase [NAD(P)+] activity"/>
    <property type="evidence" value="ECO:0007669"/>
    <property type="project" value="TreeGrafter"/>
</dbReference>
<proteinExistence type="inferred from homology"/>
<dbReference type="PANTHER" id="PTHR43880:SF12">
    <property type="entry name" value="ALCOHOL DEHYDROGENASE CLASS-3"/>
    <property type="match status" value="1"/>
</dbReference>
<evidence type="ECO:0000313" key="9">
    <source>
        <dbReference type="EMBL" id="KJX95081.1"/>
    </source>
</evidence>
<comment type="caution">
    <text evidence="9">The sequence shown here is derived from an EMBL/GenBank/DDBJ whole genome shotgun (WGS) entry which is preliminary data.</text>
</comment>
<feature type="domain" description="Alcohol dehydrogenase-like N-terminal" evidence="8">
    <location>
        <begin position="63"/>
        <end position="151"/>
    </location>
</feature>
<dbReference type="AlphaFoldDB" id="A0A0F4GCH2"/>
<keyword evidence="10" id="KW-1185">Reference proteome</keyword>
<feature type="region of interest" description="Disordered" evidence="6">
    <location>
        <begin position="1"/>
        <end position="40"/>
    </location>
</feature>
<dbReference type="InterPro" id="IPR013149">
    <property type="entry name" value="ADH-like_C"/>
</dbReference>
<feature type="domain" description="Alcohol dehydrogenase-like C-terminal" evidence="7">
    <location>
        <begin position="242"/>
        <end position="379"/>
    </location>
</feature>
<dbReference type="SUPFAM" id="SSF50129">
    <property type="entry name" value="GroES-like"/>
    <property type="match status" value="1"/>
</dbReference>
<name>A0A0F4GCH2_9PEZI</name>
<sequence length="418" mass="44828">MSRASNNIPPSIRKFWQEEEEQRRTATTTSANMSGAKGRAIVSRDTLDNGGWKMEEVGLREPGEGELLVEMIATGVCHTDVLIGGLPAGAAPIAFYPRILGHEGSGYVRKVGPNVSVAKEGDPVLCSFAFCNDCAICKAGHHSNCDSFNELNFGPSPVFTLANQKEGGEPEGQGAFFGQSSFANFSIVKQCSVVNATGLVNDKKDLEMFAPLGCGIQTGSGTVVNVSGADKTDAICIMGLGGVGLSAIMGAKIQDCRIIIGIDRVQKRLDLAKEMGATHVIDGSKLPEGKSLGDVVREIADGVGPTITIDTTGAPVLMDAGMEFTRNHGKYIQVGSPPFDYQLNKFNAFTNMVAGKQWIGAIEGGAYPPDYVPKMIQWYREGRFPIDKLMKFLPADKFEQACHEMHTGETIKPILTWS</sequence>
<keyword evidence="4" id="KW-0520">NAD</keyword>
<evidence type="ECO:0000256" key="6">
    <source>
        <dbReference type="SAM" id="MobiDB-lite"/>
    </source>
</evidence>
<dbReference type="PROSITE" id="PS00059">
    <property type="entry name" value="ADH_ZINC"/>
    <property type="match status" value="1"/>
</dbReference>
<dbReference type="Pfam" id="PF08240">
    <property type="entry name" value="ADH_N"/>
    <property type="match status" value="1"/>
</dbReference>
<organism evidence="9 10">
    <name type="scientific">Zymoseptoria brevis</name>
    <dbReference type="NCBI Taxonomy" id="1047168"/>
    <lineage>
        <taxon>Eukaryota</taxon>
        <taxon>Fungi</taxon>
        <taxon>Dikarya</taxon>
        <taxon>Ascomycota</taxon>
        <taxon>Pezizomycotina</taxon>
        <taxon>Dothideomycetes</taxon>
        <taxon>Dothideomycetidae</taxon>
        <taxon>Mycosphaerellales</taxon>
        <taxon>Mycosphaerellaceae</taxon>
        <taxon>Zymoseptoria</taxon>
    </lineage>
</organism>
<dbReference type="Gene3D" id="3.90.180.10">
    <property type="entry name" value="Medium-chain alcohol dehydrogenases, catalytic domain"/>
    <property type="match status" value="1"/>
</dbReference>
<comment type="cofactor">
    <cofactor evidence="5">
        <name>Zn(2+)</name>
        <dbReference type="ChEBI" id="CHEBI:29105"/>
    </cofactor>
</comment>
<evidence type="ECO:0000259" key="8">
    <source>
        <dbReference type="Pfam" id="PF08240"/>
    </source>
</evidence>
<evidence type="ECO:0000259" key="7">
    <source>
        <dbReference type="Pfam" id="PF00107"/>
    </source>
</evidence>
<keyword evidence="1 5" id="KW-0479">Metal-binding</keyword>
<dbReference type="SUPFAM" id="SSF51735">
    <property type="entry name" value="NAD(P)-binding Rossmann-fold domains"/>
    <property type="match status" value="1"/>
</dbReference>
<dbReference type="InterPro" id="IPR002328">
    <property type="entry name" value="ADH_Zn_CS"/>
</dbReference>
<accession>A0A0F4GCH2</accession>
<evidence type="ECO:0000256" key="3">
    <source>
        <dbReference type="ARBA" id="ARBA00023002"/>
    </source>
</evidence>
<dbReference type="Proteomes" id="UP000033647">
    <property type="component" value="Unassembled WGS sequence"/>
</dbReference>
<keyword evidence="3" id="KW-0560">Oxidoreductase</keyword>
<dbReference type="Gene3D" id="3.40.50.720">
    <property type="entry name" value="NAD(P)-binding Rossmann-like Domain"/>
    <property type="match status" value="1"/>
</dbReference>